<feature type="transmembrane region" description="Helical" evidence="1">
    <location>
        <begin position="88"/>
        <end position="104"/>
    </location>
</feature>
<gene>
    <name evidence="2" type="ORF">AADA34_01300</name>
</gene>
<evidence type="ECO:0008006" key="4">
    <source>
        <dbReference type="Google" id="ProtNLM"/>
    </source>
</evidence>
<dbReference type="RefSeq" id="WP_341611040.1">
    <property type="nucleotide sequence ID" value="NZ_JBBWSC010000001.1"/>
</dbReference>
<feature type="transmembrane region" description="Helical" evidence="1">
    <location>
        <begin position="46"/>
        <end position="68"/>
    </location>
</feature>
<keyword evidence="1" id="KW-1133">Transmembrane helix</keyword>
<evidence type="ECO:0000313" key="3">
    <source>
        <dbReference type="Proteomes" id="UP001380601"/>
    </source>
</evidence>
<accession>A0ABU9EWL3</accession>
<comment type="caution">
    <text evidence="2">The sequence shown here is derived from an EMBL/GenBank/DDBJ whole genome shotgun (WGS) entry which is preliminary data.</text>
</comment>
<protein>
    <recommendedName>
        <fullName evidence="4">DUF3784 domain-containing protein</fullName>
    </recommendedName>
</protein>
<reference evidence="2 3" key="1">
    <citation type="submission" date="2024-04" db="EMBL/GenBank/DDBJ databases">
        <title>Staphylococcus debuckii a clinical isolate.</title>
        <authorList>
            <person name="Magnan C."/>
            <person name="Plumet L."/>
            <person name="Morsli M."/>
            <person name="Molle V."/>
            <person name="Lavigne J.-P."/>
        </authorList>
    </citation>
    <scope>NUCLEOTIDE SEQUENCE [LARGE SCALE GENOMIC DNA]</scope>
    <source>
        <strain evidence="2 3">NSD001</strain>
    </source>
</reference>
<keyword evidence="1" id="KW-0472">Membrane</keyword>
<evidence type="ECO:0000313" key="2">
    <source>
        <dbReference type="EMBL" id="MEL0537360.1"/>
    </source>
</evidence>
<keyword evidence="3" id="KW-1185">Reference proteome</keyword>
<name>A0ABU9EWL3_9STAP</name>
<sequence>MTETIILIITIIAFFFMWRGIHRFFLPSEIVDVENESNYDERQSKIFIEVFAKSFVGLVFALSISFIFRTSGLVDANRSLIGKYPEGVFLVITLVMVVLSYFSIKQKYTSKG</sequence>
<proteinExistence type="predicted"/>
<dbReference type="EMBL" id="JBBWSC010000001">
    <property type="protein sequence ID" value="MEL0537360.1"/>
    <property type="molecule type" value="Genomic_DNA"/>
</dbReference>
<feature type="transmembrane region" description="Helical" evidence="1">
    <location>
        <begin position="6"/>
        <end position="26"/>
    </location>
</feature>
<organism evidence="2 3">
    <name type="scientific">Staphylococcus debuckii</name>
    <dbReference type="NCBI Taxonomy" id="2044912"/>
    <lineage>
        <taxon>Bacteria</taxon>
        <taxon>Bacillati</taxon>
        <taxon>Bacillota</taxon>
        <taxon>Bacilli</taxon>
        <taxon>Bacillales</taxon>
        <taxon>Staphylococcaceae</taxon>
        <taxon>Staphylococcus</taxon>
    </lineage>
</organism>
<evidence type="ECO:0000256" key="1">
    <source>
        <dbReference type="SAM" id="Phobius"/>
    </source>
</evidence>
<keyword evidence="1" id="KW-0812">Transmembrane</keyword>
<dbReference type="Proteomes" id="UP001380601">
    <property type="component" value="Unassembled WGS sequence"/>
</dbReference>